<organism evidence="1 2">
    <name type="scientific">Setaria viridis</name>
    <name type="common">Green bristlegrass</name>
    <name type="synonym">Setaria italica subsp. viridis</name>
    <dbReference type="NCBI Taxonomy" id="4556"/>
    <lineage>
        <taxon>Eukaryota</taxon>
        <taxon>Viridiplantae</taxon>
        <taxon>Streptophyta</taxon>
        <taxon>Embryophyta</taxon>
        <taxon>Tracheophyta</taxon>
        <taxon>Spermatophyta</taxon>
        <taxon>Magnoliopsida</taxon>
        <taxon>Liliopsida</taxon>
        <taxon>Poales</taxon>
        <taxon>Poaceae</taxon>
        <taxon>PACMAD clade</taxon>
        <taxon>Panicoideae</taxon>
        <taxon>Panicodae</taxon>
        <taxon>Paniceae</taxon>
        <taxon>Cenchrinae</taxon>
        <taxon>Setaria</taxon>
    </lineage>
</organism>
<accession>A0A4U6VGA7</accession>
<sequence length="32" mass="3777">MVCPFSMMPCIIHRPVILLLCQKFLECFGGYW</sequence>
<keyword evidence="2" id="KW-1185">Reference proteome</keyword>
<dbReference type="AlphaFoldDB" id="A0A4U6VGA7"/>
<evidence type="ECO:0000313" key="2">
    <source>
        <dbReference type="Proteomes" id="UP000298652"/>
    </source>
</evidence>
<dbReference type="Proteomes" id="UP000298652">
    <property type="component" value="Chromosome 3"/>
</dbReference>
<dbReference type="EMBL" id="CM016554">
    <property type="protein sequence ID" value="TKW28600.1"/>
    <property type="molecule type" value="Genomic_DNA"/>
</dbReference>
<reference evidence="1" key="1">
    <citation type="submission" date="2019-03" db="EMBL/GenBank/DDBJ databases">
        <title>WGS assembly of Setaria viridis.</title>
        <authorList>
            <person name="Huang P."/>
            <person name="Jenkins J."/>
            <person name="Grimwood J."/>
            <person name="Barry K."/>
            <person name="Healey A."/>
            <person name="Mamidi S."/>
            <person name="Sreedasyam A."/>
            <person name="Shu S."/>
            <person name="Feldman M."/>
            <person name="Wu J."/>
            <person name="Yu Y."/>
            <person name="Chen C."/>
            <person name="Johnson J."/>
            <person name="Rokhsar D."/>
            <person name="Baxter I."/>
            <person name="Schmutz J."/>
            <person name="Brutnell T."/>
            <person name="Kellogg E."/>
        </authorList>
    </citation>
    <scope>NUCLEOTIDE SEQUENCE [LARGE SCALE GENOMIC DNA]</scope>
</reference>
<proteinExistence type="predicted"/>
<name>A0A4U6VGA7_SETVI</name>
<evidence type="ECO:0000313" key="1">
    <source>
        <dbReference type="EMBL" id="TKW28600.1"/>
    </source>
</evidence>
<dbReference type="Gramene" id="TKW28600">
    <property type="protein sequence ID" value="TKW28600"/>
    <property type="gene ID" value="SEVIR_3G341210v2"/>
</dbReference>
<protein>
    <submittedName>
        <fullName evidence="1">Uncharacterized protein</fullName>
    </submittedName>
</protein>
<gene>
    <name evidence="1" type="ORF">SEVIR_3G341210v2</name>
</gene>